<keyword evidence="2" id="KW-0812">Transmembrane</keyword>
<feature type="transmembrane region" description="Helical" evidence="2">
    <location>
        <begin position="101"/>
        <end position="119"/>
    </location>
</feature>
<keyword evidence="2" id="KW-1133">Transmembrane helix</keyword>
<feature type="region of interest" description="Disordered" evidence="1">
    <location>
        <begin position="1"/>
        <end position="51"/>
    </location>
</feature>
<evidence type="ECO:0000256" key="2">
    <source>
        <dbReference type="SAM" id="Phobius"/>
    </source>
</evidence>
<feature type="compositionally biased region" description="Basic residues" evidence="1">
    <location>
        <begin position="8"/>
        <end position="19"/>
    </location>
</feature>
<proteinExistence type="predicted"/>
<reference evidence="3" key="1">
    <citation type="journal article" date="2013" name="Phytopathology">
        <title>Viruses associated with rusty mottle and twisted leaf diseases of sweet cherry are distinct species.</title>
        <authorList>
            <person name="Villamor D.E."/>
            <person name="Eastwell K.C."/>
        </authorList>
    </citation>
    <scope>NUCLEOTIDE SEQUENCE</scope>
    <source>
        <strain evidence="3">99CI01</strain>
    </source>
</reference>
<reference evidence="3" key="2">
    <citation type="submission" date="2013-05" db="EMBL/GenBank/DDBJ databases">
        <authorList>
            <person name="Villamor D.V."/>
            <person name="Eastwell K.C."/>
        </authorList>
    </citation>
    <scope>NUCLEOTIDE SEQUENCE</scope>
    <source>
        <strain evidence="3">99CI01</strain>
    </source>
</reference>
<feature type="transmembrane region" description="Helical" evidence="2">
    <location>
        <begin position="131"/>
        <end position="151"/>
    </location>
</feature>
<accession>V5LXA2</accession>
<organism evidence="3">
    <name type="scientific">Cherry rusty mottle associated virus</name>
    <dbReference type="NCBI Taxonomy" id="1312929"/>
    <lineage>
        <taxon>Viruses</taxon>
        <taxon>Riboviria</taxon>
        <taxon>Orthornavirae</taxon>
        <taxon>Kitrinoviricota</taxon>
        <taxon>Alsuviricetes</taxon>
        <taxon>Tymovirales</taxon>
        <taxon>Betaflexiviridae</taxon>
        <taxon>Quinvirinae</taxon>
        <taxon>Robigovirus</taxon>
        <taxon>Robigovirus robigomaculae</taxon>
    </lineage>
</organism>
<protein>
    <submittedName>
        <fullName evidence="3">Uncharacterized protein</fullName>
    </submittedName>
</protein>
<evidence type="ECO:0000313" key="3">
    <source>
        <dbReference type="EMBL" id="AHA59477.1"/>
    </source>
</evidence>
<feature type="compositionally biased region" description="Polar residues" evidence="1">
    <location>
        <begin position="21"/>
        <end position="39"/>
    </location>
</feature>
<keyword evidence="2" id="KW-0472">Membrane</keyword>
<evidence type="ECO:0000256" key="1">
    <source>
        <dbReference type="SAM" id="MobiDB-lite"/>
    </source>
</evidence>
<sequence length="161" mass="17913">MDPSSWTLHRKRSQRRRRPGQTLSYLAQVASNPRNPTLKSSEQEEEESPSIPRIPPLALAETLSAVFKMRTQLRLTLPLTTPSRQLRLIGSSILRFQRQKYLIASLILSGTVIITAPVTKRSLLVELSVELNLKVLLILLGATALYAVSALNMHRSSGTMG</sequence>
<name>V5LXA2_9VIRU</name>
<dbReference type="EMBL" id="KF030854">
    <property type="protein sequence ID" value="AHA59477.1"/>
    <property type="molecule type" value="Genomic_RNA"/>
</dbReference>